<feature type="transmembrane region" description="Helical" evidence="6">
    <location>
        <begin position="404"/>
        <end position="424"/>
    </location>
</feature>
<feature type="transmembrane region" description="Helical" evidence="6">
    <location>
        <begin position="124"/>
        <end position="147"/>
    </location>
</feature>
<gene>
    <name evidence="7" type="ORF">BJX68DRAFT_11394</name>
</gene>
<feature type="transmembrane region" description="Helical" evidence="6">
    <location>
        <begin position="167"/>
        <end position="186"/>
    </location>
</feature>
<dbReference type="PROSITE" id="PS00218">
    <property type="entry name" value="AMINO_ACID_PERMEASE_1"/>
    <property type="match status" value="1"/>
</dbReference>
<keyword evidence="2" id="KW-0813">Transport</keyword>
<dbReference type="InterPro" id="IPR004840">
    <property type="entry name" value="Amino_acid_permease_CS"/>
</dbReference>
<dbReference type="EMBL" id="JBFXLR010000001">
    <property type="protein sequence ID" value="KAL2861751.1"/>
    <property type="molecule type" value="Genomic_DNA"/>
</dbReference>
<feature type="transmembrane region" description="Helical" evidence="6">
    <location>
        <begin position="330"/>
        <end position="348"/>
    </location>
</feature>
<reference evidence="7 8" key="1">
    <citation type="submission" date="2024-07" db="EMBL/GenBank/DDBJ databases">
        <title>Section-level genome sequencing and comparative genomics of Aspergillus sections Usti and Cavernicolus.</title>
        <authorList>
            <consortium name="Lawrence Berkeley National Laboratory"/>
            <person name="Nybo J.L."/>
            <person name="Vesth T.C."/>
            <person name="Theobald S."/>
            <person name="Frisvad J.C."/>
            <person name="Larsen T.O."/>
            <person name="Kjaerboelling I."/>
            <person name="Rothschild-Mancinelli K."/>
            <person name="Lyhne E.K."/>
            <person name="Kogle M.E."/>
            <person name="Barry K."/>
            <person name="Clum A."/>
            <person name="Na H."/>
            <person name="Ledsgaard L."/>
            <person name="Lin J."/>
            <person name="Lipzen A."/>
            <person name="Kuo A."/>
            <person name="Riley R."/>
            <person name="Mondo S."/>
            <person name="LaButti K."/>
            <person name="Haridas S."/>
            <person name="Pangalinan J."/>
            <person name="Salamov A.A."/>
            <person name="Simmons B.A."/>
            <person name="Magnuson J.K."/>
            <person name="Chen J."/>
            <person name="Drula E."/>
            <person name="Henrissat B."/>
            <person name="Wiebenga A."/>
            <person name="Lubbers R.J."/>
            <person name="Gomes A.C."/>
            <person name="Macurrencykelacurrency M.R."/>
            <person name="Stajich J."/>
            <person name="Grigoriev I.V."/>
            <person name="Mortensen U.H."/>
            <person name="De vries R.P."/>
            <person name="Baker S.E."/>
            <person name="Andersen M.R."/>
        </authorList>
    </citation>
    <scope>NUCLEOTIDE SEQUENCE [LARGE SCALE GENOMIC DNA]</scope>
    <source>
        <strain evidence="7 8">CBS 756.74</strain>
    </source>
</reference>
<feature type="transmembrane region" description="Helical" evidence="6">
    <location>
        <begin position="44"/>
        <end position="72"/>
    </location>
</feature>
<dbReference type="PANTHER" id="PTHR45649:SF8">
    <property type="entry name" value="PERMEASE, PUTATIVE-RELATED"/>
    <property type="match status" value="1"/>
</dbReference>
<name>A0ABR4LB44_9EURO</name>
<comment type="caution">
    <text evidence="7">The sequence shown here is derived from an EMBL/GenBank/DDBJ whole genome shotgun (WGS) entry which is preliminary data.</text>
</comment>
<evidence type="ECO:0000313" key="8">
    <source>
        <dbReference type="Proteomes" id="UP001610444"/>
    </source>
</evidence>
<dbReference type="InterPro" id="IPR002293">
    <property type="entry name" value="AA/rel_permease1"/>
</dbReference>
<feature type="transmembrane region" description="Helical" evidence="6">
    <location>
        <begin position="236"/>
        <end position="256"/>
    </location>
</feature>
<keyword evidence="8" id="KW-1185">Reference proteome</keyword>
<dbReference type="RefSeq" id="XP_070905841.1">
    <property type="nucleotide sequence ID" value="XM_071035958.1"/>
</dbReference>
<feature type="transmembrane region" description="Helical" evidence="6">
    <location>
        <begin position="78"/>
        <end position="104"/>
    </location>
</feature>
<evidence type="ECO:0000256" key="2">
    <source>
        <dbReference type="ARBA" id="ARBA00022448"/>
    </source>
</evidence>
<evidence type="ECO:0000256" key="5">
    <source>
        <dbReference type="ARBA" id="ARBA00023136"/>
    </source>
</evidence>
<protein>
    <submittedName>
        <fullName evidence="7">GABA permease</fullName>
    </submittedName>
</protein>
<evidence type="ECO:0000313" key="7">
    <source>
        <dbReference type="EMBL" id="KAL2861751.1"/>
    </source>
</evidence>
<accession>A0ABR4LB44</accession>
<keyword evidence="3 6" id="KW-0812">Transmembrane</keyword>
<evidence type="ECO:0000256" key="3">
    <source>
        <dbReference type="ARBA" id="ARBA00022692"/>
    </source>
</evidence>
<dbReference type="PIRSF" id="PIRSF006060">
    <property type="entry name" value="AA_transporter"/>
    <property type="match status" value="1"/>
</dbReference>
<dbReference type="GeneID" id="98151122"/>
<evidence type="ECO:0000256" key="1">
    <source>
        <dbReference type="ARBA" id="ARBA00004141"/>
    </source>
</evidence>
<proteinExistence type="predicted"/>
<dbReference type="PANTHER" id="PTHR45649">
    <property type="entry name" value="AMINO-ACID PERMEASE BAT1"/>
    <property type="match status" value="1"/>
</dbReference>
<feature type="transmembrane region" description="Helical" evidence="6">
    <location>
        <begin position="277"/>
        <end position="302"/>
    </location>
</feature>
<evidence type="ECO:0000256" key="6">
    <source>
        <dbReference type="SAM" id="Phobius"/>
    </source>
</evidence>
<keyword evidence="4 6" id="KW-1133">Transmembrane helix</keyword>
<dbReference type="Proteomes" id="UP001610444">
    <property type="component" value="Unassembled WGS sequence"/>
</dbReference>
<feature type="transmembrane region" description="Helical" evidence="6">
    <location>
        <begin position="445"/>
        <end position="470"/>
    </location>
</feature>
<feature type="transmembrane region" description="Helical" evidence="6">
    <location>
        <begin position="198"/>
        <end position="216"/>
    </location>
</feature>
<dbReference type="Pfam" id="PF13520">
    <property type="entry name" value="AA_permease_2"/>
    <property type="match status" value="1"/>
</dbReference>
<keyword evidence="5 6" id="KW-0472">Membrane</keyword>
<sequence length="542" mass="58218">MVEMDVPAARNPPSEEDAFAPGVNEDIALENLGYRQELQRTFSLLDMIGFSFSIVTCWTALSGGFIIGVTAGGPPVMIFGWIGVCVLTLTVAFSMAEMCSLWPVAGGQYSWVALLAPPKVSRELSYITGWFMLTGLLAMGAVNNSFAANFLLGQANLVFPSFTIERWHTVLVTYAVVAWSLTINVFAPHLLNRLSRAILIWNICSFMIITVTLLATNSNKQAPSFVFQDFQNFTGFGQAMATIIGILQSFFGMCCYDAPSHMTEEMKHPSRDAPIAMVLSVGMGSVTGFVFLLTLCFCLGDIDNTAASSTGVPVIQIFYDSTNSKVGACFMASMITVINLVCAVSLLAEGSRSLFAFARDNGLPFSKVLSRVTSKSHIPLNAIFATVLVQMAFNSIYFGTITGFNTILSISTTGFYISYAFPLLSRLLGYITNHRTTAFTGSFALALPLSLALNALGLLFLLFAFVTFNFPSLAPVDDENMNYTSAAIGVIALVGIGTWVVSARRRFTGPVDMVHGVGRSTDGEPSAYGDGAAVGCDGKPQG</sequence>
<comment type="subcellular location">
    <subcellularLocation>
        <location evidence="1">Membrane</location>
        <topology evidence="1">Multi-pass membrane protein</topology>
    </subcellularLocation>
</comment>
<evidence type="ECO:0000256" key="4">
    <source>
        <dbReference type="ARBA" id="ARBA00022989"/>
    </source>
</evidence>
<feature type="transmembrane region" description="Helical" evidence="6">
    <location>
        <begin position="378"/>
        <end position="398"/>
    </location>
</feature>
<feature type="transmembrane region" description="Helical" evidence="6">
    <location>
        <begin position="482"/>
        <end position="501"/>
    </location>
</feature>
<dbReference type="Gene3D" id="1.20.1740.10">
    <property type="entry name" value="Amino acid/polyamine transporter I"/>
    <property type="match status" value="1"/>
</dbReference>
<organism evidence="7 8">
    <name type="scientific">Aspergillus pseudodeflectus</name>
    <dbReference type="NCBI Taxonomy" id="176178"/>
    <lineage>
        <taxon>Eukaryota</taxon>
        <taxon>Fungi</taxon>
        <taxon>Dikarya</taxon>
        <taxon>Ascomycota</taxon>
        <taxon>Pezizomycotina</taxon>
        <taxon>Eurotiomycetes</taxon>
        <taxon>Eurotiomycetidae</taxon>
        <taxon>Eurotiales</taxon>
        <taxon>Aspergillaceae</taxon>
        <taxon>Aspergillus</taxon>
        <taxon>Aspergillus subgen. Nidulantes</taxon>
    </lineage>
</organism>